<keyword evidence="3" id="KW-1185">Reference proteome</keyword>
<dbReference type="InterPro" id="IPR032716">
    <property type="entry name" value="ACC_epsilon"/>
</dbReference>
<evidence type="ECO:0000313" key="3">
    <source>
        <dbReference type="Proteomes" id="UP001206895"/>
    </source>
</evidence>
<dbReference type="RefSeq" id="WP_253659357.1">
    <property type="nucleotide sequence ID" value="NZ_BAAAJQ010000001.1"/>
</dbReference>
<dbReference type="Proteomes" id="UP001206895">
    <property type="component" value="Unassembled WGS sequence"/>
</dbReference>
<feature type="region of interest" description="Disordered" evidence="1">
    <location>
        <begin position="1"/>
        <end position="21"/>
    </location>
</feature>
<dbReference type="Pfam" id="PF13822">
    <property type="entry name" value="ACC_epsilon"/>
    <property type="match status" value="1"/>
</dbReference>
<proteinExistence type="predicted"/>
<evidence type="ECO:0000256" key="1">
    <source>
        <dbReference type="SAM" id="MobiDB-lite"/>
    </source>
</evidence>
<reference evidence="2 3" key="1">
    <citation type="submission" date="2022-06" db="EMBL/GenBank/DDBJ databases">
        <title>Genomic Encyclopedia of Archaeal and Bacterial Type Strains, Phase II (KMG-II): from individual species to whole genera.</title>
        <authorList>
            <person name="Goeker M."/>
        </authorList>
    </citation>
    <scope>NUCLEOTIDE SEQUENCE [LARGE SCALE GENOMIC DNA]</scope>
    <source>
        <strain evidence="2 3">DSM 44693</strain>
    </source>
</reference>
<accession>A0ABT1H7P0</accession>
<comment type="caution">
    <text evidence="2">The sequence shown here is derived from an EMBL/GenBank/DDBJ whole genome shotgun (WGS) entry which is preliminary data.</text>
</comment>
<evidence type="ECO:0000313" key="2">
    <source>
        <dbReference type="EMBL" id="MCP2174277.1"/>
    </source>
</evidence>
<gene>
    <name evidence="2" type="ORF">LX13_000084</name>
</gene>
<dbReference type="EMBL" id="JAMTCJ010000001">
    <property type="protein sequence ID" value="MCP2174277.1"/>
    <property type="molecule type" value="Genomic_DNA"/>
</dbReference>
<protein>
    <submittedName>
        <fullName evidence="2">Acyl-CoA carboxylase epsilon subunit</fullName>
    </submittedName>
</protein>
<sequence>MTAADDEQTTASEADATTQSAPVFRIVKGNPSDEDVASIVAVLAAATGSGEAPASGPRDLWGTPTDRLRPAEPLAPLNFVNLRFGY</sequence>
<name>A0ABT1H7P0_9NOCA</name>
<feature type="compositionally biased region" description="Polar residues" evidence="1">
    <location>
        <begin position="9"/>
        <end position="21"/>
    </location>
</feature>
<organism evidence="2 3">
    <name type="scientific">Williamsia maris</name>
    <dbReference type="NCBI Taxonomy" id="72806"/>
    <lineage>
        <taxon>Bacteria</taxon>
        <taxon>Bacillati</taxon>
        <taxon>Actinomycetota</taxon>
        <taxon>Actinomycetes</taxon>
        <taxon>Mycobacteriales</taxon>
        <taxon>Nocardiaceae</taxon>
        <taxon>Williamsia</taxon>
    </lineage>
</organism>